<dbReference type="SMART" id="SM00862">
    <property type="entry name" value="Trans_reg_C"/>
    <property type="match status" value="1"/>
</dbReference>
<dbReference type="CDD" id="cd00383">
    <property type="entry name" value="trans_reg_C"/>
    <property type="match status" value="1"/>
</dbReference>
<keyword evidence="1" id="KW-0597">Phosphoprotein</keyword>
<dbReference type="GO" id="GO:0005829">
    <property type="term" value="C:cytosol"/>
    <property type="evidence" value="ECO:0007669"/>
    <property type="project" value="TreeGrafter"/>
</dbReference>
<dbReference type="PANTHER" id="PTHR48111">
    <property type="entry name" value="REGULATOR OF RPOS"/>
    <property type="match status" value="1"/>
</dbReference>
<evidence type="ECO:0000256" key="1">
    <source>
        <dbReference type="ARBA" id="ARBA00022553"/>
    </source>
</evidence>
<dbReference type="GO" id="GO:0000156">
    <property type="term" value="F:phosphorelay response regulator activity"/>
    <property type="evidence" value="ECO:0007669"/>
    <property type="project" value="TreeGrafter"/>
</dbReference>
<dbReference type="PROSITE" id="PS51755">
    <property type="entry name" value="OMPR_PHOB"/>
    <property type="match status" value="1"/>
</dbReference>
<dbReference type="FunFam" id="1.10.10.10:FF:000018">
    <property type="entry name" value="DNA-binding response regulator ResD"/>
    <property type="match status" value="1"/>
</dbReference>
<dbReference type="InterPro" id="IPR036388">
    <property type="entry name" value="WH-like_DNA-bd_sf"/>
</dbReference>
<dbReference type="InterPro" id="IPR039420">
    <property type="entry name" value="WalR-like"/>
</dbReference>
<dbReference type="Gene3D" id="1.10.10.10">
    <property type="entry name" value="Winged helix-like DNA-binding domain superfamily/Winged helix DNA-binding domain"/>
    <property type="match status" value="1"/>
</dbReference>
<organism evidence="7">
    <name type="scientific">marine metagenome</name>
    <dbReference type="NCBI Taxonomy" id="408172"/>
    <lineage>
        <taxon>unclassified sequences</taxon>
        <taxon>metagenomes</taxon>
        <taxon>ecological metagenomes</taxon>
    </lineage>
</organism>
<dbReference type="GO" id="GO:0032993">
    <property type="term" value="C:protein-DNA complex"/>
    <property type="evidence" value="ECO:0007669"/>
    <property type="project" value="TreeGrafter"/>
</dbReference>
<proteinExistence type="predicted"/>
<evidence type="ECO:0000313" key="7">
    <source>
        <dbReference type="EMBL" id="SUZ91815.1"/>
    </source>
</evidence>
<evidence type="ECO:0000256" key="2">
    <source>
        <dbReference type="ARBA" id="ARBA00023012"/>
    </source>
</evidence>
<dbReference type="AlphaFoldDB" id="A0A381RJ21"/>
<name>A0A381RJ21_9ZZZZ</name>
<dbReference type="PANTHER" id="PTHR48111:SF1">
    <property type="entry name" value="TWO-COMPONENT RESPONSE REGULATOR ORR33"/>
    <property type="match status" value="1"/>
</dbReference>
<accession>A0A381RJ21</accession>
<gene>
    <name evidence="7" type="ORF">METZ01_LOCUS44669</name>
</gene>
<dbReference type="GO" id="GO:0006355">
    <property type="term" value="P:regulation of DNA-templated transcription"/>
    <property type="evidence" value="ECO:0007669"/>
    <property type="project" value="InterPro"/>
</dbReference>
<keyword evidence="5" id="KW-0804">Transcription</keyword>
<evidence type="ECO:0000256" key="5">
    <source>
        <dbReference type="ARBA" id="ARBA00023163"/>
    </source>
</evidence>
<dbReference type="EMBL" id="UINC01002007">
    <property type="protein sequence ID" value="SUZ91815.1"/>
    <property type="molecule type" value="Genomic_DNA"/>
</dbReference>
<dbReference type="InterPro" id="IPR016032">
    <property type="entry name" value="Sig_transdc_resp-reg_C-effctor"/>
</dbReference>
<reference evidence="7" key="1">
    <citation type="submission" date="2018-05" db="EMBL/GenBank/DDBJ databases">
        <authorList>
            <person name="Lanie J.A."/>
            <person name="Ng W.-L."/>
            <person name="Kazmierczak K.M."/>
            <person name="Andrzejewski T.M."/>
            <person name="Davidsen T.M."/>
            <person name="Wayne K.J."/>
            <person name="Tettelin H."/>
            <person name="Glass J.I."/>
            <person name="Rusch D."/>
            <person name="Podicherti R."/>
            <person name="Tsui H.-C.T."/>
            <person name="Winkler M.E."/>
        </authorList>
    </citation>
    <scope>NUCLEOTIDE SEQUENCE</scope>
</reference>
<dbReference type="SUPFAM" id="SSF46894">
    <property type="entry name" value="C-terminal effector domain of the bipartite response regulators"/>
    <property type="match status" value="1"/>
</dbReference>
<sequence>MYHVFVLVNHGGGPTALADTVDRAGMSCQVGVELEQLYEDGDTPPDAVLLDMSSLEQSVARRMVEECHDRKLPVLAAVPREVITDYDPSLNPDEMLVGHVSEGELTVRVEQAMFRVRGPAGPKLLKVGDLSIDQERYEVTVSGRRVALTYKEFQLLVLLASNPGRVYTREALLNQIWGYDYLGGTRTVDVHIRRLRSKVESPGCSFVETIWNVGYRFKATATF</sequence>
<evidence type="ECO:0000256" key="4">
    <source>
        <dbReference type="ARBA" id="ARBA00023125"/>
    </source>
</evidence>
<evidence type="ECO:0000256" key="3">
    <source>
        <dbReference type="ARBA" id="ARBA00023015"/>
    </source>
</evidence>
<evidence type="ECO:0000259" key="6">
    <source>
        <dbReference type="PROSITE" id="PS51755"/>
    </source>
</evidence>
<dbReference type="InterPro" id="IPR001867">
    <property type="entry name" value="OmpR/PhoB-type_DNA-bd"/>
</dbReference>
<dbReference type="GO" id="GO:0000976">
    <property type="term" value="F:transcription cis-regulatory region binding"/>
    <property type="evidence" value="ECO:0007669"/>
    <property type="project" value="TreeGrafter"/>
</dbReference>
<keyword evidence="3" id="KW-0805">Transcription regulation</keyword>
<protein>
    <recommendedName>
        <fullName evidence="6">OmpR/PhoB-type domain-containing protein</fullName>
    </recommendedName>
</protein>
<dbReference type="Pfam" id="PF00486">
    <property type="entry name" value="Trans_reg_C"/>
    <property type="match status" value="1"/>
</dbReference>
<feature type="domain" description="OmpR/PhoB-type" evidence="6">
    <location>
        <begin position="122"/>
        <end position="219"/>
    </location>
</feature>
<keyword evidence="4" id="KW-0238">DNA-binding</keyword>
<keyword evidence="2" id="KW-0902">Two-component regulatory system</keyword>